<dbReference type="PANTHER" id="PTHR32487">
    <property type="entry name" value="3-OXO-DELTA(4,5)-STEROID 5-BETA-REDUCTASE"/>
    <property type="match status" value="1"/>
</dbReference>
<dbReference type="EMBL" id="BJYZ01000019">
    <property type="protein sequence ID" value="GEO39924.1"/>
    <property type="molecule type" value="Genomic_DNA"/>
</dbReference>
<evidence type="ECO:0000313" key="2">
    <source>
        <dbReference type="EMBL" id="GEO39924.1"/>
    </source>
</evidence>
<evidence type="ECO:0000313" key="3">
    <source>
        <dbReference type="Proteomes" id="UP000321523"/>
    </source>
</evidence>
<comment type="caution">
    <text evidence="2">The sequence shown here is derived from an EMBL/GenBank/DDBJ whole genome shotgun (WGS) entry which is preliminary data.</text>
</comment>
<dbReference type="Pfam" id="PF22917">
    <property type="entry name" value="PRISE"/>
    <property type="match status" value="1"/>
</dbReference>
<evidence type="ECO:0000259" key="1">
    <source>
        <dbReference type="Pfam" id="PF22917"/>
    </source>
</evidence>
<organism evidence="2 3">
    <name type="scientific">Skermanella aerolata</name>
    <dbReference type="NCBI Taxonomy" id="393310"/>
    <lineage>
        <taxon>Bacteria</taxon>
        <taxon>Pseudomonadati</taxon>
        <taxon>Pseudomonadota</taxon>
        <taxon>Alphaproteobacteria</taxon>
        <taxon>Rhodospirillales</taxon>
        <taxon>Azospirillaceae</taxon>
        <taxon>Skermanella</taxon>
    </lineage>
</organism>
<dbReference type="Gene3D" id="3.40.50.720">
    <property type="entry name" value="NAD(P)-binding Rossmann-like Domain"/>
    <property type="match status" value="1"/>
</dbReference>
<reference evidence="2 3" key="1">
    <citation type="submission" date="2019-07" db="EMBL/GenBank/DDBJ databases">
        <title>Whole genome shotgun sequence of Skermanella aerolata NBRC 106429.</title>
        <authorList>
            <person name="Hosoyama A."/>
            <person name="Uohara A."/>
            <person name="Ohji S."/>
            <person name="Ichikawa N."/>
        </authorList>
    </citation>
    <scope>NUCLEOTIDE SEQUENCE [LARGE SCALE GENOMIC DNA]</scope>
    <source>
        <strain evidence="2 3">NBRC 106429</strain>
    </source>
</reference>
<dbReference type="RefSeq" id="WP_044433827.1">
    <property type="nucleotide sequence ID" value="NZ_BJYZ01000019.1"/>
</dbReference>
<dbReference type="OrthoDB" id="4392084at2"/>
<dbReference type="SUPFAM" id="SSF51735">
    <property type="entry name" value="NAD(P)-binding Rossmann-fold domains"/>
    <property type="match status" value="1"/>
</dbReference>
<dbReference type="InterPro" id="IPR036291">
    <property type="entry name" value="NAD(P)-bd_dom_sf"/>
</dbReference>
<feature type="domain" description="PRISE-like Rossmann-fold" evidence="1">
    <location>
        <begin position="57"/>
        <end position="350"/>
    </location>
</feature>
<sequence length="350" mass="40020">MPPKRILIAGALGVIGRALVDHCENDPDIELIGLARRRPEFPTRAEFRSVDLLDRADCERQLSDLGDLSHIVYAAWQPRPSRREEVAPNLTMLRNLMETAGDGAPGLRHVTLLQGAKAYGSHLGPFRTPARETDPRHMPPNFYYDQQDYLSELQQRRDWSWTIFRPTFVYGFAVGNPMNLTTVIAVYAAISRELGLPLRFPGTDAAYRVLSQAVDATLIAKAILWAGESPQARDEVFNITNGDLFRWSSLWPQLGKLLDMAVAEPQRIPLVEQMAVHEHVWDGLVAKHGLKPYRYRDIVSWAFGDFCFNREYDHILDTTKLRRCGFDGCEDSYRMFERQLGFLREHRIIP</sequence>
<accession>A0A512DTX5</accession>
<proteinExistence type="predicted"/>
<keyword evidence="3" id="KW-1185">Reference proteome</keyword>
<gene>
    <name evidence="2" type="ORF">SAE02_40720</name>
</gene>
<dbReference type="CDD" id="cd08948">
    <property type="entry name" value="5beta-POR_like_SDR_a"/>
    <property type="match status" value="1"/>
</dbReference>
<name>A0A512DTX5_9PROT</name>
<dbReference type="AlphaFoldDB" id="A0A512DTX5"/>
<protein>
    <submittedName>
        <fullName evidence="2">NAD-dependent dehydratase</fullName>
    </submittedName>
</protein>
<dbReference type="PANTHER" id="PTHR32487:SF0">
    <property type="entry name" value="3-OXO-DELTA(4,5)-STEROID 5-BETA-REDUCTASE"/>
    <property type="match status" value="1"/>
</dbReference>
<dbReference type="InterPro" id="IPR055222">
    <property type="entry name" value="PRISE-like_Rossmann-fold"/>
</dbReference>
<dbReference type="Proteomes" id="UP000321523">
    <property type="component" value="Unassembled WGS sequence"/>
</dbReference>